<organism evidence="2 3">
    <name type="scientific">Paenarthrobacter nitroguajacolicus</name>
    <name type="common">Arthrobacter nitroguajacolicus</name>
    <dbReference type="NCBI Taxonomy" id="211146"/>
    <lineage>
        <taxon>Bacteria</taxon>
        <taxon>Bacillati</taxon>
        <taxon>Actinomycetota</taxon>
        <taxon>Actinomycetes</taxon>
        <taxon>Micrococcales</taxon>
        <taxon>Micrococcaceae</taxon>
        <taxon>Paenarthrobacter</taxon>
    </lineage>
</organism>
<dbReference type="Proteomes" id="UP000316500">
    <property type="component" value="Unassembled WGS sequence"/>
</dbReference>
<dbReference type="SUPFAM" id="SSF51735">
    <property type="entry name" value="NAD(P)-binding Rossmann-fold domains"/>
    <property type="match status" value="1"/>
</dbReference>
<dbReference type="Pfam" id="PF01370">
    <property type="entry name" value="Epimerase"/>
    <property type="match status" value="1"/>
</dbReference>
<dbReference type="GO" id="GO:0005737">
    <property type="term" value="C:cytoplasm"/>
    <property type="evidence" value="ECO:0007669"/>
    <property type="project" value="TreeGrafter"/>
</dbReference>
<dbReference type="PANTHER" id="PTHR48079:SF6">
    <property type="entry name" value="NAD(P)-BINDING DOMAIN-CONTAINING PROTEIN-RELATED"/>
    <property type="match status" value="1"/>
</dbReference>
<dbReference type="PANTHER" id="PTHR48079">
    <property type="entry name" value="PROTEIN YEEZ"/>
    <property type="match status" value="1"/>
</dbReference>
<gene>
    <name evidence="2" type="ORF">FQP90_13930</name>
</gene>
<dbReference type="RefSeq" id="WP_144651469.1">
    <property type="nucleotide sequence ID" value="NZ_VNFK01000010.1"/>
</dbReference>
<dbReference type="Gene3D" id="3.40.50.720">
    <property type="entry name" value="NAD(P)-binding Rossmann-like Domain"/>
    <property type="match status" value="1"/>
</dbReference>
<dbReference type="EMBL" id="VNFK01000010">
    <property type="protein sequence ID" value="TVU61631.1"/>
    <property type="molecule type" value="Genomic_DNA"/>
</dbReference>
<dbReference type="InterPro" id="IPR051783">
    <property type="entry name" value="NAD(P)-dependent_oxidoreduct"/>
</dbReference>
<dbReference type="AlphaFoldDB" id="A0A558GXL5"/>
<reference evidence="2 3" key="1">
    <citation type="submission" date="2019-07" db="EMBL/GenBank/DDBJ databases">
        <title>Diversity of Bacteria from Kongsfjorden, Arctic.</title>
        <authorList>
            <person name="Yu Y."/>
        </authorList>
    </citation>
    <scope>NUCLEOTIDE SEQUENCE [LARGE SCALE GENOMIC DNA]</scope>
    <source>
        <strain evidence="2 3">SM1928</strain>
    </source>
</reference>
<dbReference type="InterPro" id="IPR001509">
    <property type="entry name" value="Epimerase_deHydtase"/>
</dbReference>
<name>A0A558GXL5_PAENT</name>
<comment type="caution">
    <text evidence="2">The sequence shown here is derived from an EMBL/GenBank/DDBJ whole genome shotgun (WGS) entry which is preliminary data.</text>
</comment>
<proteinExistence type="predicted"/>
<protein>
    <submittedName>
        <fullName evidence="2">Epimerase</fullName>
    </submittedName>
</protein>
<dbReference type="InterPro" id="IPR036291">
    <property type="entry name" value="NAD(P)-bd_dom_sf"/>
</dbReference>
<evidence type="ECO:0000313" key="2">
    <source>
        <dbReference type="EMBL" id="TVU61631.1"/>
    </source>
</evidence>
<dbReference type="GO" id="GO:0004029">
    <property type="term" value="F:aldehyde dehydrogenase (NAD+) activity"/>
    <property type="evidence" value="ECO:0007669"/>
    <property type="project" value="TreeGrafter"/>
</dbReference>
<sequence>MRILVLGGTAFLSAEIARQAVASGHSVTCFARGTSADPPDGVTWVRGDRTLGAAAFADVAGRWDAVVDVSRDPVQARVALDVLGPGTQHWTFVSSCSVYADHSVPGADESAALLEPLPEGQPGSPETYGESKSAIEQMTLALVGEKAHIVRAGLIGGPGDGTDRYGYWPARFAANTVTVLVPDIPDAATQIIDVRDLAAWVLRSAEQGLVGTYNALGDVVRFGDYIDGSQQVAGTVEEDVVRPSEAWLVEQGVDYWAGPDSLPLWLPPGHDGFQARSNRAARERGMVLRPWQETLAATLEDEKRRGLDRDRKAGLGRDTEQKLVALWRERQP</sequence>
<evidence type="ECO:0000259" key="1">
    <source>
        <dbReference type="Pfam" id="PF01370"/>
    </source>
</evidence>
<accession>A0A558GXL5</accession>
<evidence type="ECO:0000313" key="3">
    <source>
        <dbReference type="Proteomes" id="UP000316500"/>
    </source>
</evidence>
<dbReference type="OrthoDB" id="7941246at2"/>
<feature type="domain" description="NAD-dependent epimerase/dehydratase" evidence="1">
    <location>
        <begin position="3"/>
        <end position="208"/>
    </location>
</feature>